<keyword evidence="2" id="KW-1185">Reference proteome</keyword>
<dbReference type="Proteomes" id="UP000715965">
    <property type="component" value="Unassembled WGS sequence"/>
</dbReference>
<comment type="caution">
    <text evidence="1">The sequence shown here is derived from an EMBL/GenBank/DDBJ whole genome shotgun (WGS) entry which is preliminary data.</text>
</comment>
<gene>
    <name evidence="1" type="ORF">IM725_04920</name>
</gene>
<dbReference type="RefSeq" id="WP_193779462.1">
    <property type="nucleotide sequence ID" value="NZ_JADDOJ010000013.1"/>
</dbReference>
<evidence type="ECO:0000313" key="2">
    <source>
        <dbReference type="Proteomes" id="UP000715965"/>
    </source>
</evidence>
<dbReference type="EMBL" id="JADDOJ010000013">
    <property type="protein sequence ID" value="MBE7939916.1"/>
    <property type="molecule type" value="Genomic_DNA"/>
</dbReference>
<dbReference type="Pfam" id="PF02566">
    <property type="entry name" value="OsmC"/>
    <property type="match status" value="1"/>
</dbReference>
<name>A0ABR9SC85_9BURK</name>
<proteinExistence type="predicted"/>
<dbReference type="InterPro" id="IPR015946">
    <property type="entry name" value="KH_dom-like_a/b"/>
</dbReference>
<dbReference type="PANTHER" id="PTHR42830">
    <property type="entry name" value="OSMOTICALLY INDUCIBLE FAMILY PROTEIN"/>
    <property type="match status" value="1"/>
</dbReference>
<dbReference type="InterPro" id="IPR036102">
    <property type="entry name" value="OsmC/Ohrsf"/>
</dbReference>
<dbReference type="SUPFAM" id="SSF82784">
    <property type="entry name" value="OsmC-like"/>
    <property type="match status" value="1"/>
</dbReference>
<dbReference type="PANTHER" id="PTHR42830:SF2">
    <property type="entry name" value="OSMC_OHR FAMILY PROTEIN"/>
    <property type="match status" value="1"/>
</dbReference>
<dbReference type="InterPro" id="IPR052707">
    <property type="entry name" value="OsmC_Ohr_Peroxiredoxin"/>
</dbReference>
<protein>
    <submittedName>
        <fullName evidence="1">OsmC family protein</fullName>
    </submittedName>
</protein>
<accession>A0ABR9SC85</accession>
<organism evidence="1 2">
    <name type="scientific">Ramlibacter aquaticus</name>
    <dbReference type="NCBI Taxonomy" id="2780094"/>
    <lineage>
        <taxon>Bacteria</taxon>
        <taxon>Pseudomonadati</taxon>
        <taxon>Pseudomonadota</taxon>
        <taxon>Betaproteobacteria</taxon>
        <taxon>Burkholderiales</taxon>
        <taxon>Comamonadaceae</taxon>
        <taxon>Ramlibacter</taxon>
    </lineage>
</organism>
<reference evidence="1 2" key="1">
    <citation type="submission" date="2020-10" db="EMBL/GenBank/DDBJ databases">
        <title>Draft genome of Ramlibacter aquaticus LMG 30558.</title>
        <authorList>
            <person name="Props R."/>
        </authorList>
    </citation>
    <scope>NUCLEOTIDE SEQUENCE [LARGE SCALE GENOMIC DNA]</scope>
    <source>
        <strain evidence="1 2">LMG 30558</strain>
    </source>
</reference>
<dbReference type="Gene3D" id="3.30.300.20">
    <property type="match status" value="1"/>
</dbReference>
<dbReference type="InterPro" id="IPR003718">
    <property type="entry name" value="OsmC/Ohr_fam"/>
</dbReference>
<evidence type="ECO:0000313" key="1">
    <source>
        <dbReference type="EMBL" id="MBE7939916.1"/>
    </source>
</evidence>
<sequence length="147" mass="15775">MHPLPHRYSVSARCTDQGLVPVRSEGLPELQTSAPPEFDGPPGHWSPETLLSAAVADCFALTFRAVARASRLAWRDLEVDVQATLDRTDGVTRFTHFEISAALEVEDAASQALAEASLAKSKRACLVTQSLLAPCELEAVVRVAPPA</sequence>